<feature type="transmembrane region" description="Helical" evidence="7">
    <location>
        <begin position="727"/>
        <end position="747"/>
    </location>
</feature>
<evidence type="ECO:0000256" key="2">
    <source>
        <dbReference type="ARBA" id="ARBA00022475"/>
    </source>
</evidence>
<evidence type="ECO:0000256" key="5">
    <source>
        <dbReference type="ARBA" id="ARBA00023136"/>
    </source>
</evidence>
<organism evidence="9 10">
    <name type="scientific">Anaerobutyricum hallii DSM 3353</name>
    <dbReference type="NCBI Taxonomy" id="411469"/>
    <lineage>
        <taxon>Bacteria</taxon>
        <taxon>Bacillati</taxon>
        <taxon>Bacillota</taxon>
        <taxon>Clostridia</taxon>
        <taxon>Lachnospirales</taxon>
        <taxon>Lachnospiraceae</taxon>
        <taxon>Anaerobutyricum</taxon>
    </lineage>
</organism>
<feature type="transmembrane region" description="Helical" evidence="7">
    <location>
        <begin position="380"/>
        <end position="401"/>
    </location>
</feature>
<dbReference type="AlphaFoldDB" id="C0EXI7"/>
<evidence type="ECO:0000256" key="6">
    <source>
        <dbReference type="ARBA" id="ARBA00038076"/>
    </source>
</evidence>
<comment type="similarity">
    <text evidence="6">Belongs to the ABC-4 integral membrane protein family.</text>
</comment>
<sequence length="858" mass="97442">MVWYSEGDYMVKVENKETLRLLTKRFMKMNRARNIIAVIAIMLTSLLFTSLFVGSVSMILSKRATEIKQFMDSSHAIAQNLSEEDAVRLQKTIEQSDEVERYGTGIFLGAGRDKHFGFSVEVRYADKNMAESFNCLPTTGRLPEKENEVAVSSLVLEALGVTPKIGEEVTLTWEVNPMLKQYKTDTFQICGFWQGDKAVLGQMVWVSEAYAKENCYPVTQKELKNGIYNGGKEYSVWYKNLWNLEKKTENISKTAGFTKARTGLEINPAYNLFEEDSFSFTSLIVMVLFVILAGYLIIYNIFNISVKTDIRAYGLLKNVGTTGKQLKKIVRMQAWKLSEVGIPIGLIFGYLAGFCMSPSLTADAQISAQAGQTTQTVVSANPLIFFAAALLTLLTVYLSCLRACKMVERVSPVEALHLAEGEQSQKKIKKNTSVTWWGMAVQNVFRNWKKGLIVMLSIALSMVVVNCIVMLVQGYDFESYQNIVLASDFQLDQMTDTLSNTNFNGITPEIKEILNKCPESEKTGYVYYSEERHKMEPALLKTWETLAEKNKENWTDYEKQIWEETKADNTVKVHFLGISEAVFDMLEWKGEKCSWDTFKSGDYVIVDYSDKYTEQPVSYYQSGETFKMEYGNGKQKDYGVIGEAMMPYSLDYPYADSVYITVMVPEEEYFTQTENQSAMYATIDAKKGEDKQVKEYIDKNVLKENDMINVSSVLDMKASFRRFVSKYYMIGSFLVIILAFIGIMNFFNTTATSVISRKKELALLEVVGMTKKQISKMLVAEGFLYLGGAFVIAVLLIMFGAKQILVNTLGTAFFFRLHLTIVPCVLMIPILVGIAYVIPKYQFEKMSRESIVERIRKE</sequence>
<keyword evidence="5 7" id="KW-0472">Membrane</keyword>
<proteinExistence type="inferred from homology"/>
<dbReference type="Proteomes" id="UP000003174">
    <property type="component" value="Unassembled WGS sequence"/>
</dbReference>
<keyword evidence="2" id="KW-1003">Cell membrane</keyword>
<keyword evidence="4 7" id="KW-1133">Transmembrane helix</keyword>
<dbReference type="InterPro" id="IPR050250">
    <property type="entry name" value="Macrolide_Exporter_MacB"/>
</dbReference>
<evidence type="ECO:0000256" key="7">
    <source>
        <dbReference type="SAM" id="Phobius"/>
    </source>
</evidence>
<feature type="transmembrane region" description="Helical" evidence="7">
    <location>
        <begin position="452"/>
        <end position="472"/>
    </location>
</feature>
<feature type="transmembrane region" description="Helical" evidence="7">
    <location>
        <begin position="813"/>
        <end position="838"/>
    </location>
</feature>
<gene>
    <name evidence="9" type="ORF">EUBHAL_02129</name>
</gene>
<reference evidence="9 10" key="1">
    <citation type="submission" date="2009-01" db="EMBL/GenBank/DDBJ databases">
        <authorList>
            <person name="Fulton L."/>
            <person name="Clifton S."/>
            <person name="Fulton B."/>
            <person name="Xu J."/>
            <person name="Minx P."/>
            <person name="Pepin K.H."/>
            <person name="Johnson M."/>
            <person name="Bhonagiri V."/>
            <person name="Nash W.E."/>
            <person name="Mardis E.R."/>
            <person name="Wilson R.K."/>
        </authorList>
    </citation>
    <scope>NUCLEOTIDE SEQUENCE [LARGE SCALE GENOMIC DNA]</scope>
    <source>
        <strain evidence="9 10">DSM 3353</strain>
    </source>
</reference>
<dbReference type="GO" id="GO:0005886">
    <property type="term" value="C:plasma membrane"/>
    <property type="evidence" value="ECO:0007669"/>
    <property type="project" value="UniProtKB-SubCell"/>
</dbReference>
<feature type="domain" description="ABC3 transporter permease C-terminal" evidence="8">
    <location>
        <begin position="733"/>
        <end position="839"/>
    </location>
</feature>
<evidence type="ECO:0000256" key="3">
    <source>
        <dbReference type="ARBA" id="ARBA00022692"/>
    </source>
</evidence>
<reference evidence="9 10" key="2">
    <citation type="submission" date="2009-02" db="EMBL/GenBank/DDBJ databases">
        <title>Draft genome sequence of Eubacterium hallii (DSM 3353).</title>
        <authorList>
            <person name="Sudarsanam P."/>
            <person name="Ley R."/>
            <person name="Guruge J."/>
            <person name="Turnbaugh P.J."/>
            <person name="Mahowald M."/>
            <person name="Liep D."/>
            <person name="Gordon J."/>
        </authorList>
    </citation>
    <scope>NUCLEOTIDE SEQUENCE [LARGE SCALE GENOMIC DNA]</scope>
    <source>
        <strain evidence="9 10">DSM 3353</strain>
    </source>
</reference>
<feature type="transmembrane region" description="Helical" evidence="7">
    <location>
        <begin position="35"/>
        <end position="60"/>
    </location>
</feature>
<comment type="subcellular location">
    <subcellularLocation>
        <location evidence="1">Cell membrane</location>
        <topology evidence="1">Multi-pass membrane protein</topology>
    </subcellularLocation>
</comment>
<dbReference type="eggNOG" id="COG0577">
    <property type="taxonomic scope" value="Bacteria"/>
</dbReference>
<protein>
    <submittedName>
        <fullName evidence="9">Efflux ABC transporter, permease protein</fullName>
    </submittedName>
</protein>
<dbReference type="GO" id="GO:0022857">
    <property type="term" value="F:transmembrane transporter activity"/>
    <property type="evidence" value="ECO:0007669"/>
    <property type="project" value="TreeGrafter"/>
</dbReference>
<dbReference type="PANTHER" id="PTHR30572:SF4">
    <property type="entry name" value="ABC TRANSPORTER PERMEASE YTRF"/>
    <property type="match status" value="1"/>
</dbReference>
<dbReference type="InterPro" id="IPR003838">
    <property type="entry name" value="ABC3_permease_C"/>
</dbReference>
<evidence type="ECO:0000313" key="10">
    <source>
        <dbReference type="Proteomes" id="UP000003174"/>
    </source>
</evidence>
<name>C0EXI7_9FIRM</name>
<feature type="transmembrane region" description="Helical" evidence="7">
    <location>
        <begin position="278"/>
        <end position="302"/>
    </location>
</feature>
<dbReference type="Pfam" id="PF02687">
    <property type="entry name" value="FtsX"/>
    <property type="match status" value="2"/>
</dbReference>
<evidence type="ECO:0000256" key="1">
    <source>
        <dbReference type="ARBA" id="ARBA00004651"/>
    </source>
</evidence>
<evidence type="ECO:0000259" key="8">
    <source>
        <dbReference type="Pfam" id="PF02687"/>
    </source>
</evidence>
<feature type="transmembrane region" description="Helical" evidence="7">
    <location>
        <begin position="340"/>
        <end position="360"/>
    </location>
</feature>
<keyword evidence="3 7" id="KW-0812">Transmembrane</keyword>
<dbReference type="PANTHER" id="PTHR30572">
    <property type="entry name" value="MEMBRANE COMPONENT OF TRANSPORTER-RELATED"/>
    <property type="match status" value="1"/>
</dbReference>
<evidence type="ECO:0000256" key="4">
    <source>
        <dbReference type="ARBA" id="ARBA00022989"/>
    </source>
</evidence>
<accession>C0EXI7</accession>
<evidence type="ECO:0000313" key="9">
    <source>
        <dbReference type="EMBL" id="EEG36025.1"/>
    </source>
</evidence>
<dbReference type="EMBL" id="ACEP01000094">
    <property type="protein sequence ID" value="EEG36025.1"/>
    <property type="molecule type" value="Genomic_DNA"/>
</dbReference>
<comment type="caution">
    <text evidence="9">The sequence shown here is derived from an EMBL/GenBank/DDBJ whole genome shotgun (WGS) entry which is preliminary data.</text>
</comment>
<feature type="transmembrane region" description="Helical" evidence="7">
    <location>
        <begin position="778"/>
        <end position="801"/>
    </location>
</feature>
<feature type="domain" description="ABC3 transporter permease C-terminal" evidence="8">
    <location>
        <begin position="284"/>
        <end position="406"/>
    </location>
</feature>